<comment type="caution">
    <text evidence="1">The sequence shown here is derived from an EMBL/GenBank/DDBJ whole genome shotgun (WGS) entry which is preliminary data.</text>
</comment>
<protein>
    <submittedName>
        <fullName evidence="1">Uncharacterized protein</fullName>
    </submittedName>
</protein>
<sequence length="73" mass="8257">MPSSSIRSVIKWVSIIKKPYPEKMFIHALIANAVSGLDRELVPKNSLTPESIIMNDIAIQTPKQPQMRAREIK</sequence>
<reference evidence="1 2" key="1">
    <citation type="submission" date="2019-07" db="EMBL/GenBank/DDBJ databases">
        <title>Whole genome shotgun sequence of Acetobacter tropicalis NBRC 16470.</title>
        <authorList>
            <person name="Hosoyama A."/>
            <person name="Uohara A."/>
            <person name="Ohji S."/>
            <person name="Ichikawa N."/>
        </authorList>
    </citation>
    <scope>NUCLEOTIDE SEQUENCE [LARGE SCALE GENOMIC DNA]</scope>
    <source>
        <strain evidence="1 2">NBRC 16470</strain>
    </source>
</reference>
<accession>A0A511FQE8</accession>
<dbReference type="AlphaFoldDB" id="A0A511FQE8"/>
<proteinExistence type="predicted"/>
<organism evidence="1 2">
    <name type="scientific">Acetobacter tropicalis</name>
    <dbReference type="NCBI Taxonomy" id="104102"/>
    <lineage>
        <taxon>Bacteria</taxon>
        <taxon>Pseudomonadati</taxon>
        <taxon>Pseudomonadota</taxon>
        <taxon>Alphaproteobacteria</taxon>
        <taxon>Acetobacterales</taxon>
        <taxon>Acetobacteraceae</taxon>
        <taxon>Acetobacter</taxon>
    </lineage>
</organism>
<dbReference type="EMBL" id="BJVR01000024">
    <property type="protein sequence ID" value="GEL51135.1"/>
    <property type="molecule type" value="Genomic_DNA"/>
</dbReference>
<evidence type="ECO:0000313" key="1">
    <source>
        <dbReference type="EMBL" id="GEL51135.1"/>
    </source>
</evidence>
<dbReference type="Proteomes" id="UP000321800">
    <property type="component" value="Unassembled WGS sequence"/>
</dbReference>
<name>A0A511FQE8_9PROT</name>
<gene>
    <name evidence="1" type="ORF">ATR01nite_22100</name>
</gene>
<evidence type="ECO:0000313" key="2">
    <source>
        <dbReference type="Proteomes" id="UP000321800"/>
    </source>
</evidence>